<evidence type="ECO:0008006" key="3">
    <source>
        <dbReference type="Google" id="ProtNLM"/>
    </source>
</evidence>
<gene>
    <name evidence="1" type="ORF">HMPREF9488_01375</name>
</gene>
<dbReference type="Proteomes" id="UP000003157">
    <property type="component" value="Unassembled WGS sequence"/>
</dbReference>
<accession>E7G9D7</accession>
<dbReference type="HOGENOM" id="CLU_780124_0_0_9"/>
<dbReference type="EMBL" id="ADKX01000024">
    <property type="protein sequence ID" value="EFW05427.1"/>
    <property type="molecule type" value="Genomic_DNA"/>
</dbReference>
<protein>
    <recommendedName>
        <fullName evidence="3">RES domain-containing protein</fullName>
    </recommendedName>
</protein>
<keyword evidence="2" id="KW-1185">Reference proteome</keyword>
<dbReference type="AlphaFoldDB" id="E7G9D7"/>
<reference evidence="1 2" key="1">
    <citation type="submission" date="2010-12" db="EMBL/GenBank/DDBJ databases">
        <title>The Genome Sequence of Coprobacillus sp. strain 29_1.</title>
        <authorList>
            <consortium name="The Broad Institute Genome Sequencing Platform"/>
            <person name="Earl A."/>
            <person name="Ward D."/>
            <person name="Feldgarden M."/>
            <person name="Gevers D."/>
            <person name="Daigneault M."/>
            <person name="Sibley C.D."/>
            <person name="White A."/>
            <person name="Strauss J."/>
            <person name="Allen-Vercoe E."/>
            <person name="Young S.K."/>
            <person name="Zeng Q."/>
            <person name="Gargeya S."/>
            <person name="Fitzgerald M."/>
            <person name="Haas B."/>
            <person name="Abouelleil A."/>
            <person name="Alvarado L."/>
            <person name="Arachchi H.M."/>
            <person name="Berlin A."/>
            <person name="Brown A."/>
            <person name="Chapman S.B."/>
            <person name="Chen Z."/>
            <person name="Dunbar C."/>
            <person name="Freedman E."/>
            <person name="Gearin G."/>
            <person name="Gellesch M."/>
            <person name="Goldberg J."/>
            <person name="Griggs A."/>
            <person name="Gujja S."/>
            <person name="Heilman E."/>
            <person name="Heiman D."/>
            <person name="Howarth C."/>
            <person name="Larson L."/>
            <person name="Lui A."/>
            <person name="MacDonald P.J.P."/>
            <person name="Mehta T."/>
            <person name="Montmayeur A."/>
            <person name="Murphy C."/>
            <person name="Neiman D."/>
            <person name="Pearson M."/>
            <person name="Priest M."/>
            <person name="Roberts A."/>
            <person name="Saif S."/>
            <person name="Shea T."/>
            <person name="Shenoy N."/>
            <person name="Sisk P."/>
            <person name="Stolte C."/>
            <person name="Sykes S."/>
            <person name="White J."/>
            <person name="Yandava C."/>
            <person name="Nusbaum C."/>
            <person name="Birren B."/>
        </authorList>
    </citation>
    <scope>NUCLEOTIDE SEQUENCE [LARGE SCALE GENOMIC DNA]</scope>
    <source>
        <strain evidence="1 2">29_1</strain>
    </source>
</reference>
<proteinExistence type="predicted"/>
<name>E7G9D7_9FIRM</name>
<sequence>MKSSHFHERFIEVMSNEELQLPLRIDDNYKQTLQQLYNLYCFQISSFLSEKQVNAIRMICDIILQMVDEDDDEAMRVFERLMQIRVFKDNLHIIENDLPIDGYGRKNINLFRLRKINENRKYKRSDLFHDPKREENYKKRKPYRYNLAERPSLYLSTTAYCCYKELGSLDNQNILGAMFRLNSELNIPLYIVDLGNRPIDFIKQNNKYKKANIGYKESEYLFVYPFIAACSVVVPSKEERNIVEYKMTEILYKWLVRNHNDKLCGIRYFSCHDACYSITDKDDNLIFERNSKTSFTKYFINYVFPVGKIMDDKGYCEKLKESFVISTPRFMREYATIKEFEESMKYATQLMKIDK</sequence>
<evidence type="ECO:0000313" key="1">
    <source>
        <dbReference type="EMBL" id="EFW05427.1"/>
    </source>
</evidence>
<evidence type="ECO:0000313" key="2">
    <source>
        <dbReference type="Proteomes" id="UP000003157"/>
    </source>
</evidence>
<comment type="caution">
    <text evidence="1">The sequence shown here is derived from an EMBL/GenBank/DDBJ whole genome shotgun (WGS) entry which is preliminary data.</text>
</comment>
<organism evidence="1 2">
    <name type="scientific">Coprobacillus cateniformis</name>
    <dbReference type="NCBI Taxonomy" id="100884"/>
    <lineage>
        <taxon>Bacteria</taxon>
        <taxon>Bacillati</taxon>
        <taxon>Bacillota</taxon>
        <taxon>Erysipelotrichia</taxon>
        <taxon>Erysipelotrichales</taxon>
        <taxon>Coprobacillaceae</taxon>
        <taxon>Coprobacillus</taxon>
    </lineage>
</organism>